<name>A0AAW0GRC4_9APHY</name>
<feature type="compositionally biased region" description="Polar residues" evidence="3">
    <location>
        <begin position="1"/>
        <end position="10"/>
    </location>
</feature>
<feature type="compositionally biased region" description="Basic residues" evidence="3">
    <location>
        <begin position="113"/>
        <end position="136"/>
    </location>
</feature>
<feature type="domain" description="RRM" evidence="4">
    <location>
        <begin position="31"/>
        <end position="109"/>
    </location>
</feature>
<keyword evidence="1 2" id="KW-0694">RNA-binding</keyword>
<organism evidence="5 6">
    <name type="scientific">Cerrena zonata</name>
    <dbReference type="NCBI Taxonomy" id="2478898"/>
    <lineage>
        <taxon>Eukaryota</taxon>
        <taxon>Fungi</taxon>
        <taxon>Dikarya</taxon>
        <taxon>Basidiomycota</taxon>
        <taxon>Agaricomycotina</taxon>
        <taxon>Agaricomycetes</taxon>
        <taxon>Polyporales</taxon>
        <taxon>Cerrenaceae</taxon>
        <taxon>Cerrena</taxon>
    </lineage>
</organism>
<dbReference type="InterPro" id="IPR000504">
    <property type="entry name" value="RRM_dom"/>
</dbReference>
<evidence type="ECO:0000259" key="4">
    <source>
        <dbReference type="PROSITE" id="PS50102"/>
    </source>
</evidence>
<evidence type="ECO:0000256" key="3">
    <source>
        <dbReference type="SAM" id="MobiDB-lite"/>
    </source>
</evidence>
<dbReference type="GO" id="GO:0061574">
    <property type="term" value="C:ASAP complex"/>
    <property type="evidence" value="ECO:0007669"/>
    <property type="project" value="TreeGrafter"/>
</dbReference>
<dbReference type="SMART" id="SM00360">
    <property type="entry name" value="RRM"/>
    <property type="match status" value="1"/>
</dbReference>
<evidence type="ECO:0000313" key="6">
    <source>
        <dbReference type="Proteomes" id="UP001385951"/>
    </source>
</evidence>
<dbReference type="AlphaFoldDB" id="A0AAW0GRC4"/>
<evidence type="ECO:0000256" key="1">
    <source>
        <dbReference type="ARBA" id="ARBA00022884"/>
    </source>
</evidence>
<dbReference type="EMBL" id="JASBNA010000001">
    <property type="protein sequence ID" value="KAK7695948.1"/>
    <property type="molecule type" value="Genomic_DNA"/>
</dbReference>
<dbReference type="SUPFAM" id="SSF54928">
    <property type="entry name" value="RNA-binding domain, RBD"/>
    <property type="match status" value="1"/>
</dbReference>
<sequence length="302" mass="32322">MSVRGRSTSPHPLRDTDVEMDTGLNENPNAKVVIVTNLTRNVVEAHLQAIFGYYGEIIKADLPVYGKSGQNRGKAALEYVDSAAAHRAASHMNGGQLDGAILKVELSELPIRSRSRSPRAGRGRNGKGRSHSRTPSRSRSPPGRNFEEDQSETPTEHPFHAQDLAPVLVQGLLRHVEEIGSQEGDLQATKEVGQVSEEVVQSQEVIQFVQVGRVGPGRPLAHPALVLDHGLHSHLTLVTLGAEVVLVRAVVAGGAGAGTTFETAGQGLPVIDSAFFSASVTLCSLLHHIFPCMISFLAPLKK</sequence>
<dbReference type="Gene3D" id="3.30.70.330">
    <property type="match status" value="1"/>
</dbReference>
<feature type="region of interest" description="Disordered" evidence="3">
    <location>
        <begin position="1"/>
        <end position="24"/>
    </location>
</feature>
<accession>A0AAW0GRC4</accession>
<dbReference type="Pfam" id="PF00076">
    <property type="entry name" value="RRM_1"/>
    <property type="match status" value="1"/>
</dbReference>
<reference evidence="5 6" key="1">
    <citation type="submission" date="2022-09" db="EMBL/GenBank/DDBJ databases">
        <authorList>
            <person name="Palmer J.M."/>
        </authorList>
    </citation>
    <scope>NUCLEOTIDE SEQUENCE [LARGE SCALE GENOMIC DNA]</scope>
    <source>
        <strain evidence="5 6">DSM 7382</strain>
    </source>
</reference>
<gene>
    <name evidence="5" type="ORF">QCA50_000587</name>
</gene>
<dbReference type="GO" id="GO:0000398">
    <property type="term" value="P:mRNA splicing, via spliceosome"/>
    <property type="evidence" value="ECO:0007669"/>
    <property type="project" value="TreeGrafter"/>
</dbReference>
<dbReference type="PANTHER" id="PTHR15481:SF0">
    <property type="entry name" value="LD23870P-RELATED"/>
    <property type="match status" value="1"/>
</dbReference>
<dbReference type="GO" id="GO:0005737">
    <property type="term" value="C:cytoplasm"/>
    <property type="evidence" value="ECO:0007669"/>
    <property type="project" value="TreeGrafter"/>
</dbReference>
<feature type="region of interest" description="Disordered" evidence="3">
    <location>
        <begin position="111"/>
        <end position="157"/>
    </location>
</feature>
<dbReference type="InterPro" id="IPR035979">
    <property type="entry name" value="RBD_domain_sf"/>
</dbReference>
<dbReference type="GO" id="GO:0003723">
    <property type="term" value="F:RNA binding"/>
    <property type="evidence" value="ECO:0007669"/>
    <property type="project" value="UniProtKB-UniRule"/>
</dbReference>
<proteinExistence type="predicted"/>
<comment type="caution">
    <text evidence="5">The sequence shown here is derived from an EMBL/GenBank/DDBJ whole genome shotgun (WGS) entry which is preliminary data.</text>
</comment>
<dbReference type="Proteomes" id="UP001385951">
    <property type="component" value="Unassembled WGS sequence"/>
</dbReference>
<dbReference type="PANTHER" id="PTHR15481">
    <property type="entry name" value="RIBONUCLEIC ACID BINDING PROTEIN S1"/>
    <property type="match status" value="1"/>
</dbReference>
<dbReference type="PROSITE" id="PS50102">
    <property type="entry name" value="RRM"/>
    <property type="match status" value="1"/>
</dbReference>
<evidence type="ECO:0000256" key="2">
    <source>
        <dbReference type="PROSITE-ProRule" id="PRU00176"/>
    </source>
</evidence>
<protein>
    <recommendedName>
        <fullName evidence="4">RRM domain-containing protein</fullName>
    </recommendedName>
</protein>
<dbReference type="InterPro" id="IPR012677">
    <property type="entry name" value="Nucleotide-bd_a/b_plait_sf"/>
</dbReference>
<dbReference type="GO" id="GO:0005654">
    <property type="term" value="C:nucleoplasm"/>
    <property type="evidence" value="ECO:0007669"/>
    <property type="project" value="TreeGrafter"/>
</dbReference>
<evidence type="ECO:0000313" key="5">
    <source>
        <dbReference type="EMBL" id="KAK7695948.1"/>
    </source>
</evidence>
<keyword evidence="6" id="KW-1185">Reference proteome</keyword>